<dbReference type="PROSITE" id="PS50932">
    <property type="entry name" value="HTH_LACI_2"/>
    <property type="match status" value="1"/>
</dbReference>
<evidence type="ECO:0000259" key="4">
    <source>
        <dbReference type="PROSITE" id="PS50932"/>
    </source>
</evidence>
<dbReference type="InterPro" id="IPR028082">
    <property type="entry name" value="Peripla_BP_I"/>
</dbReference>
<keyword evidence="3" id="KW-0804">Transcription</keyword>
<comment type="caution">
    <text evidence="5">The sequence shown here is derived from an EMBL/GenBank/DDBJ whole genome shotgun (WGS) entry which is preliminary data.</text>
</comment>
<accession>A0A840SJ10</accession>
<dbReference type="Proteomes" id="UP000549457">
    <property type="component" value="Unassembled WGS sequence"/>
</dbReference>
<dbReference type="GO" id="GO:0000976">
    <property type="term" value="F:transcription cis-regulatory region binding"/>
    <property type="evidence" value="ECO:0007669"/>
    <property type="project" value="TreeGrafter"/>
</dbReference>
<keyword evidence="6" id="KW-1185">Reference proteome</keyword>
<dbReference type="SUPFAM" id="SSF47413">
    <property type="entry name" value="lambda repressor-like DNA-binding domains"/>
    <property type="match status" value="1"/>
</dbReference>
<organism evidence="5 6">
    <name type="scientific">Amaricoccus macauensis</name>
    <dbReference type="NCBI Taxonomy" id="57001"/>
    <lineage>
        <taxon>Bacteria</taxon>
        <taxon>Pseudomonadati</taxon>
        <taxon>Pseudomonadota</taxon>
        <taxon>Alphaproteobacteria</taxon>
        <taxon>Rhodobacterales</taxon>
        <taxon>Paracoccaceae</taxon>
        <taxon>Amaricoccus</taxon>
    </lineage>
</organism>
<dbReference type="InterPro" id="IPR010982">
    <property type="entry name" value="Lambda_DNA-bd_dom_sf"/>
</dbReference>
<evidence type="ECO:0000256" key="3">
    <source>
        <dbReference type="ARBA" id="ARBA00023163"/>
    </source>
</evidence>
<dbReference type="PANTHER" id="PTHR30146:SF152">
    <property type="entry name" value="TRANSCRIPTIONAL REGULATORY PROTEIN"/>
    <property type="match status" value="1"/>
</dbReference>
<keyword evidence="2" id="KW-0238">DNA-binding</keyword>
<reference evidence="5 6" key="1">
    <citation type="submission" date="2020-08" db="EMBL/GenBank/DDBJ databases">
        <title>Genomic Encyclopedia of Type Strains, Phase IV (KMG-IV): sequencing the most valuable type-strain genomes for metagenomic binning, comparative biology and taxonomic classification.</title>
        <authorList>
            <person name="Goeker M."/>
        </authorList>
    </citation>
    <scope>NUCLEOTIDE SEQUENCE [LARGE SCALE GENOMIC DNA]</scope>
    <source>
        <strain evidence="5 6">DSM 101730</strain>
    </source>
</reference>
<dbReference type="SMART" id="SM00354">
    <property type="entry name" value="HTH_LACI"/>
    <property type="match status" value="1"/>
</dbReference>
<evidence type="ECO:0000256" key="2">
    <source>
        <dbReference type="ARBA" id="ARBA00023125"/>
    </source>
</evidence>
<feature type="domain" description="HTH lacI-type" evidence="4">
    <location>
        <begin position="6"/>
        <end position="60"/>
    </location>
</feature>
<dbReference type="GO" id="GO:0003700">
    <property type="term" value="F:DNA-binding transcription factor activity"/>
    <property type="evidence" value="ECO:0007669"/>
    <property type="project" value="TreeGrafter"/>
</dbReference>
<dbReference type="Pfam" id="PF00356">
    <property type="entry name" value="LacI"/>
    <property type="match status" value="1"/>
</dbReference>
<gene>
    <name evidence="5" type="ORF">HNP73_000576</name>
</gene>
<evidence type="ECO:0000256" key="1">
    <source>
        <dbReference type="ARBA" id="ARBA00023015"/>
    </source>
</evidence>
<dbReference type="PANTHER" id="PTHR30146">
    <property type="entry name" value="LACI-RELATED TRANSCRIPTIONAL REPRESSOR"/>
    <property type="match status" value="1"/>
</dbReference>
<name>A0A840SJ10_9RHOB</name>
<dbReference type="AlphaFoldDB" id="A0A840SJ10"/>
<dbReference type="SUPFAM" id="SSF53822">
    <property type="entry name" value="Periplasmic binding protein-like I"/>
    <property type="match status" value="1"/>
</dbReference>
<evidence type="ECO:0000313" key="6">
    <source>
        <dbReference type="Proteomes" id="UP000549457"/>
    </source>
</evidence>
<dbReference type="Gene3D" id="3.40.50.2300">
    <property type="match status" value="2"/>
</dbReference>
<keyword evidence="1" id="KW-0805">Transcription regulation</keyword>
<dbReference type="Gene3D" id="1.10.260.40">
    <property type="entry name" value="lambda repressor-like DNA-binding domains"/>
    <property type="match status" value="1"/>
</dbReference>
<evidence type="ECO:0000313" key="5">
    <source>
        <dbReference type="EMBL" id="MBB5220655.1"/>
    </source>
</evidence>
<dbReference type="CDD" id="cd06307">
    <property type="entry name" value="PBP1_sugar_binding"/>
    <property type="match status" value="1"/>
</dbReference>
<dbReference type="CDD" id="cd01392">
    <property type="entry name" value="HTH_LacI"/>
    <property type="match status" value="1"/>
</dbReference>
<sequence length="346" mass="36222">MTIRKPTLHDVARTAGLSYATVDRVLNGRGGVAQKSVQRVRQAVDLLGYQRDELAAMLSRRRSYRFRFHLPAGDHGFYRALRAAVDAEALARRGERVEIVVTESPALDADALAEGLEALEHGDCHGVAVVAVDTPRVTRAIARLTELGIPVVTLVSDAGGRAAHVGIDNLVAGRTAGRLVEIAHRGRGGRVLPVIGALTQTDHRDRLSGATEVLAGGGIEVLPALTVQDRGDLMAAMAGKALAATPGVSGIYSIGAGNRGLIPVLAGLGERRPFVVLHELTPFTRAALGEGLIDAVIDQNPRREVALGLDAMKAIADGRTGGALTVTPAIYLRDNLPPEAASGGTT</sequence>
<dbReference type="RefSeq" id="WP_343063185.1">
    <property type="nucleotide sequence ID" value="NZ_JACHFM010000001.1"/>
</dbReference>
<proteinExistence type="predicted"/>
<dbReference type="Pfam" id="PF13407">
    <property type="entry name" value="Peripla_BP_4"/>
    <property type="match status" value="1"/>
</dbReference>
<dbReference type="InterPro" id="IPR000843">
    <property type="entry name" value="HTH_LacI"/>
</dbReference>
<protein>
    <submittedName>
        <fullName evidence="5">LacI family transcriptional regulator</fullName>
    </submittedName>
</protein>
<dbReference type="InterPro" id="IPR025997">
    <property type="entry name" value="SBP_2_dom"/>
</dbReference>
<dbReference type="EMBL" id="JACHFM010000001">
    <property type="protein sequence ID" value="MBB5220655.1"/>
    <property type="molecule type" value="Genomic_DNA"/>
</dbReference>